<dbReference type="GO" id="GO:0005524">
    <property type="term" value="F:ATP binding"/>
    <property type="evidence" value="ECO:0007669"/>
    <property type="project" value="UniProtKB-KW"/>
</dbReference>
<dbReference type="HOGENOM" id="CLU_090891_1_0_2"/>
<evidence type="ECO:0000259" key="1">
    <source>
        <dbReference type="Pfam" id="PF13614"/>
    </source>
</evidence>
<dbReference type="Gene3D" id="3.40.50.300">
    <property type="entry name" value="P-loop containing nucleotide triphosphate hydrolases"/>
    <property type="match status" value="1"/>
</dbReference>
<dbReference type="EMBL" id="JH597761">
    <property type="protein sequence ID" value="EHP70911.1"/>
    <property type="molecule type" value="Genomic_DNA"/>
</dbReference>
<dbReference type="Pfam" id="PF13614">
    <property type="entry name" value="AAA_31"/>
    <property type="match status" value="1"/>
</dbReference>
<dbReference type="InterPro" id="IPR027417">
    <property type="entry name" value="P-loop_NTPase"/>
</dbReference>
<dbReference type="SUPFAM" id="SSF52540">
    <property type="entry name" value="P-loop containing nucleoside triphosphate hydrolases"/>
    <property type="match status" value="1"/>
</dbReference>
<keyword evidence="3" id="KW-1185">Reference proteome</keyword>
<dbReference type="InterPro" id="IPR050678">
    <property type="entry name" value="DNA_Partitioning_ATPase"/>
</dbReference>
<protein>
    <submittedName>
        <fullName evidence="2">ATPase involved in chromosome partitioning</fullName>
    </submittedName>
</protein>
<dbReference type="PANTHER" id="PTHR13696">
    <property type="entry name" value="P-LOOP CONTAINING NUCLEOSIDE TRIPHOSPHATE HYDROLASE"/>
    <property type="match status" value="1"/>
</dbReference>
<evidence type="ECO:0000313" key="3">
    <source>
        <dbReference type="Proteomes" id="UP000003980"/>
    </source>
</evidence>
<name>H2C416_9CREN</name>
<dbReference type="AlphaFoldDB" id="H2C416"/>
<sequence>MGGLRISVLSIKGGVGKSTIALTTALELTEMGRNVLLIDRDLLGYSSQLAGIRGKGLLASVVEGGNGGNYISEIKRGGTLTILKFYGDGLRFRKDIEAIHERLELRRELRLKYTRILSRKKFDYVIVDNPPLVHPRDEAVKHELDLFRDVYPDMPIRRIYVTDPLKYNLEETIDYLRVVESLSQGGERPMALVINMVPPPLSVGPFSEVINEAKLIDSKMGIVVVPFVEQLFQYSGEIDCIPRLEQIRRFATAIGGGTSYDIVL</sequence>
<proteinExistence type="predicted"/>
<dbReference type="STRING" id="671065.MetMK1DRAFT_00014150"/>
<gene>
    <name evidence="2" type="ORF">MetMK1DRAFT_00014150</name>
</gene>
<dbReference type="PANTHER" id="PTHR13696:SF99">
    <property type="entry name" value="COBYRINIC ACID AC-DIAMIDE SYNTHASE"/>
    <property type="match status" value="1"/>
</dbReference>
<reference evidence="2 3" key="1">
    <citation type="submission" date="2012-01" db="EMBL/GenBank/DDBJ databases">
        <title>Improved High-Quality Draft sequence of Metallosphaera yellowstonensis MK1.</title>
        <authorList>
            <consortium name="US DOE Joint Genome Institute"/>
            <person name="Lucas S."/>
            <person name="Han J."/>
            <person name="Cheng J.-F."/>
            <person name="Goodwin L."/>
            <person name="Pitluck S."/>
            <person name="Peters L."/>
            <person name="Teshima H."/>
            <person name="Detter J.C."/>
            <person name="Han C."/>
            <person name="Tapia R."/>
            <person name="Land M."/>
            <person name="Hauser L."/>
            <person name="Kyrpides N."/>
            <person name="Kozubal M."/>
            <person name="Macur R.E."/>
            <person name="Jay Z."/>
            <person name="Inskeep W."/>
            <person name="Woyke T."/>
        </authorList>
    </citation>
    <scope>NUCLEOTIDE SEQUENCE [LARGE SCALE GENOMIC DNA]</scope>
    <source>
        <strain evidence="2 3">MK1</strain>
    </source>
</reference>
<dbReference type="RefSeq" id="WP_009071855.1">
    <property type="nucleotide sequence ID" value="NZ_JH597761.1"/>
</dbReference>
<feature type="domain" description="AAA" evidence="1">
    <location>
        <begin position="6"/>
        <end position="132"/>
    </location>
</feature>
<dbReference type="InterPro" id="IPR025669">
    <property type="entry name" value="AAA_dom"/>
</dbReference>
<organism evidence="2 3">
    <name type="scientific">Metallosphaera yellowstonensis MK1</name>
    <dbReference type="NCBI Taxonomy" id="671065"/>
    <lineage>
        <taxon>Archaea</taxon>
        <taxon>Thermoproteota</taxon>
        <taxon>Thermoprotei</taxon>
        <taxon>Sulfolobales</taxon>
        <taxon>Sulfolobaceae</taxon>
        <taxon>Metallosphaera</taxon>
    </lineage>
</organism>
<dbReference type="Proteomes" id="UP000003980">
    <property type="component" value="Unassembled WGS sequence"/>
</dbReference>
<dbReference type="eggNOG" id="arCOG07293">
    <property type="taxonomic scope" value="Archaea"/>
</dbReference>
<accession>H2C416</accession>
<evidence type="ECO:0000313" key="2">
    <source>
        <dbReference type="EMBL" id="EHP70911.1"/>
    </source>
</evidence>
<dbReference type="OrthoDB" id="36110at2157"/>